<evidence type="ECO:0000313" key="2">
    <source>
        <dbReference type="EMBL" id="TCP48612.1"/>
    </source>
</evidence>
<comment type="caution">
    <text evidence="2">The sequence shown here is derived from an EMBL/GenBank/DDBJ whole genome shotgun (WGS) entry which is preliminary data.</text>
</comment>
<sequence>MVSATRARRAVVTGPAATVSAVTQHTEGEPSIPDP</sequence>
<name>A0A4R2QH74_9PSEU</name>
<evidence type="ECO:0000256" key="1">
    <source>
        <dbReference type="SAM" id="MobiDB-lite"/>
    </source>
</evidence>
<accession>A0A4R2QH74</accession>
<gene>
    <name evidence="2" type="ORF">EV191_110172</name>
</gene>
<proteinExistence type="predicted"/>
<dbReference type="AlphaFoldDB" id="A0A4R2QH74"/>
<dbReference type="EMBL" id="SLXQ01000010">
    <property type="protein sequence ID" value="TCP48612.1"/>
    <property type="molecule type" value="Genomic_DNA"/>
</dbReference>
<protein>
    <submittedName>
        <fullName evidence="2">Uncharacterized protein</fullName>
    </submittedName>
</protein>
<evidence type="ECO:0000313" key="3">
    <source>
        <dbReference type="Proteomes" id="UP000294911"/>
    </source>
</evidence>
<reference evidence="2 3" key="1">
    <citation type="submission" date="2019-03" db="EMBL/GenBank/DDBJ databases">
        <title>Genomic Encyclopedia of Type Strains, Phase IV (KMG-IV): sequencing the most valuable type-strain genomes for metagenomic binning, comparative biology and taxonomic classification.</title>
        <authorList>
            <person name="Goeker M."/>
        </authorList>
    </citation>
    <scope>NUCLEOTIDE SEQUENCE [LARGE SCALE GENOMIC DNA]</scope>
    <source>
        <strain evidence="2 3">DSM 45765</strain>
    </source>
</reference>
<keyword evidence="3" id="KW-1185">Reference proteome</keyword>
<feature type="region of interest" description="Disordered" evidence="1">
    <location>
        <begin position="1"/>
        <end position="35"/>
    </location>
</feature>
<organism evidence="2 3">
    <name type="scientific">Tamaricihabitans halophyticus</name>
    <dbReference type="NCBI Taxonomy" id="1262583"/>
    <lineage>
        <taxon>Bacteria</taxon>
        <taxon>Bacillati</taxon>
        <taxon>Actinomycetota</taxon>
        <taxon>Actinomycetes</taxon>
        <taxon>Pseudonocardiales</taxon>
        <taxon>Pseudonocardiaceae</taxon>
        <taxon>Tamaricihabitans</taxon>
    </lineage>
</organism>
<dbReference type="Proteomes" id="UP000294911">
    <property type="component" value="Unassembled WGS sequence"/>
</dbReference>